<name>A0A0C2Z5R0_HEBCY</name>
<dbReference type="Pfam" id="PF00069">
    <property type="entry name" value="Pkinase"/>
    <property type="match status" value="1"/>
</dbReference>
<keyword evidence="8" id="KW-1185">Reference proteome</keyword>
<organism evidence="7 8">
    <name type="scientific">Hebeloma cylindrosporum</name>
    <dbReference type="NCBI Taxonomy" id="76867"/>
    <lineage>
        <taxon>Eukaryota</taxon>
        <taxon>Fungi</taxon>
        <taxon>Dikarya</taxon>
        <taxon>Basidiomycota</taxon>
        <taxon>Agaricomycotina</taxon>
        <taxon>Agaricomycetes</taxon>
        <taxon>Agaricomycetidae</taxon>
        <taxon>Agaricales</taxon>
        <taxon>Agaricineae</taxon>
        <taxon>Hymenogastraceae</taxon>
        <taxon>Hebeloma</taxon>
    </lineage>
</organism>
<evidence type="ECO:0000256" key="1">
    <source>
        <dbReference type="ARBA" id="ARBA00022527"/>
    </source>
</evidence>
<dbReference type="PROSITE" id="PS50011">
    <property type="entry name" value="PROTEIN_KINASE_DOM"/>
    <property type="match status" value="1"/>
</dbReference>
<dbReference type="HOGENOM" id="CLU_000288_81_13_1"/>
<dbReference type="OrthoDB" id="5979581at2759"/>
<dbReference type="GO" id="GO:0004674">
    <property type="term" value="F:protein serine/threonine kinase activity"/>
    <property type="evidence" value="ECO:0007669"/>
    <property type="project" value="UniProtKB-KW"/>
</dbReference>
<keyword evidence="3" id="KW-0547">Nucleotide-binding</keyword>
<proteinExistence type="predicted"/>
<dbReference type="SMART" id="SM00220">
    <property type="entry name" value="S_TKc"/>
    <property type="match status" value="1"/>
</dbReference>
<keyword evidence="5" id="KW-0067">ATP-binding</keyword>
<accession>A0A0C2Z5R0</accession>
<dbReference type="GO" id="GO:0005524">
    <property type="term" value="F:ATP binding"/>
    <property type="evidence" value="ECO:0007669"/>
    <property type="project" value="UniProtKB-KW"/>
</dbReference>
<dbReference type="InterPro" id="IPR050494">
    <property type="entry name" value="Ser_Thr_dual-spec_kinase"/>
</dbReference>
<dbReference type="Gene3D" id="3.30.200.20">
    <property type="entry name" value="Phosphorylase Kinase, domain 1"/>
    <property type="match status" value="1"/>
</dbReference>
<feature type="domain" description="Protein kinase" evidence="6">
    <location>
        <begin position="33"/>
        <end position="370"/>
    </location>
</feature>
<protein>
    <recommendedName>
        <fullName evidence="6">Protein kinase domain-containing protein</fullName>
    </recommendedName>
</protein>
<keyword evidence="1" id="KW-0723">Serine/threonine-protein kinase</keyword>
<reference evidence="8" key="2">
    <citation type="submission" date="2015-01" db="EMBL/GenBank/DDBJ databases">
        <title>Evolutionary Origins and Diversification of the Mycorrhizal Mutualists.</title>
        <authorList>
            <consortium name="DOE Joint Genome Institute"/>
            <consortium name="Mycorrhizal Genomics Consortium"/>
            <person name="Kohler A."/>
            <person name="Kuo A."/>
            <person name="Nagy L.G."/>
            <person name="Floudas D."/>
            <person name="Copeland A."/>
            <person name="Barry K.W."/>
            <person name="Cichocki N."/>
            <person name="Veneault-Fourrey C."/>
            <person name="LaButti K."/>
            <person name="Lindquist E.A."/>
            <person name="Lipzen A."/>
            <person name="Lundell T."/>
            <person name="Morin E."/>
            <person name="Murat C."/>
            <person name="Riley R."/>
            <person name="Ohm R."/>
            <person name="Sun H."/>
            <person name="Tunlid A."/>
            <person name="Henrissat B."/>
            <person name="Grigoriev I.V."/>
            <person name="Hibbett D.S."/>
            <person name="Martin F."/>
        </authorList>
    </citation>
    <scope>NUCLEOTIDE SEQUENCE [LARGE SCALE GENOMIC DNA]</scope>
    <source>
        <strain evidence="8">h7</strain>
    </source>
</reference>
<dbReference type="Gene3D" id="1.10.510.10">
    <property type="entry name" value="Transferase(Phosphotransferase) domain 1"/>
    <property type="match status" value="1"/>
</dbReference>
<gene>
    <name evidence="7" type="ORF">M413DRAFT_20908</name>
</gene>
<keyword evidence="2" id="KW-0808">Transferase</keyword>
<dbReference type="EMBL" id="KN831768">
    <property type="protein sequence ID" value="KIM48527.1"/>
    <property type="molecule type" value="Genomic_DNA"/>
</dbReference>
<dbReference type="Proteomes" id="UP000053424">
    <property type="component" value="Unassembled WGS sequence"/>
</dbReference>
<evidence type="ECO:0000313" key="8">
    <source>
        <dbReference type="Proteomes" id="UP000053424"/>
    </source>
</evidence>
<evidence type="ECO:0000256" key="3">
    <source>
        <dbReference type="ARBA" id="ARBA00022741"/>
    </source>
</evidence>
<evidence type="ECO:0000256" key="5">
    <source>
        <dbReference type="ARBA" id="ARBA00022840"/>
    </source>
</evidence>
<dbReference type="InterPro" id="IPR011009">
    <property type="entry name" value="Kinase-like_dom_sf"/>
</dbReference>
<dbReference type="AlphaFoldDB" id="A0A0C2Z5R0"/>
<evidence type="ECO:0000256" key="4">
    <source>
        <dbReference type="ARBA" id="ARBA00022777"/>
    </source>
</evidence>
<sequence>MAQFPEEPLHLTSSEGFGYFPGYPGQKLKQGQYEVIRKVGYGPRSSLWLALNSSNEELYCILKILTAHETLQKPSQELNVLNFEANHVDDYFHEDSHHGTHLCLVLVVSGPSCVLEDLMQLHKCAFIHGAVTEGNIASWIGVYRDDLDPVLAKMSPCTIERKITIGVVEYPVVLSTPIPGYFDWDADRAHVNRNGMDLINLGHSQKMTEHRQKVTKRKRKLIKQNAPTWEKSRMDKSLRPPEIILGLPYSSKVDIWMLGSTVFHMATGKPLVPEDKLQDHGITLSWLIAMSGGHITRALALKSQLTSQYFDENGLFKPGIPKATLEGQIITSGVVPADDIPGLVKFVEKCLTLDPEDRPSPKDLLGKEWLKLGLEG</sequence>
<dbReference type="SUPFAM" id="SSF56112">
    <property type="entry name" value="Protein kinase-like (PK-like)"/>
    <property type="match status" value="1"/>
</dbReference>
<evidence type="ECO:0000256" key="2">
    <source>
        <dbReference type="ARBA" id="ARBA00022679"/>
    </source>
</evidence>
<dbReference type="STRING" id="686832.A0A0C2Z5R0"/>
<dbReference type="InterPro" id="IPR000719">
    <property type="entry name" value="Prot_kinase_dom"/>
</dbReference>
<evidence type="ECO:0000313" key="7">
    <source>
        <dbReference type="EMBL" id="KIM48527.1"/>
    </source>
</evidence>
<dbReference type="PANTHER" id="PTHR24058">
    <property type="entry name" value="DUAL SPECIFICITY PROTEIN KINASE"/>
    <property type="match status" value="1"/>
</dbReference>
<reference evidence="7 8" key="1">
    <citation type="submission" date="2014-04" db="EMBL/GenBank/DDBJ databases">
        <authorList>
            <consortium name="DOE Joint Genome Institute"/>
            <person name="Kuo A."/>
            <person name="Gay G."/>
            <person name="Dore J."/>
            <person name="Kohler A."/>
            <person name="Nagy L.G."/>
            <person name="Floudas D."/>
            <person name="Copeland A."/>
            <person name="Barry K.W."/>
            <person name="Cichocki N."/>
            <person name="Veneault-Fourrey C."/>
            <person name="LaButti K."/>
            <person name="Lindquist E.A."/>
            <person name="Lipzen A."/>
            <person name="Lundell T."/>
            <person name="Morin E."/>
            <person name="Murat C."/>
            <person name="Sun H."/>
            <person name="Tunlid A."/>
            <person name="Henrissat B."/>
            <person name="Grigoriev I.V."/>
            <person name="Hibbett D.S."/>
            <person name="Martin F."/>
            <person name="Nordberg H.P."/>
            <person name="Cantor M.N."/>
            <person name="Hua S.X."/>
        </authorList>
    </citation>
    <scope>NUCLEOTIDE SEQUENCE [LARGE SCALE GENOMIC DNA]</scope>
    <source>
        <strain evidence="8">h7</strain>
    </source>
</reference>
<evidence type="ECO:0000259" key="6">
    <source>
        <dbReference type="PROSITE" id="PS50011"/>
    </source>
</evidence>
<keyword evidence="4" id="KW-0418">Kinase</keyword>